<reference evidence="1" key="1">
    <citation type="journal article" date="2019" name="bioRxiv">
        <title>The Genome of the Zebra Mussel, Dreissena polymorpha: A Resource for Invasive Species Research.</title>
        <authorList>
            <person name="McCartney M.A."/>
            <person name="Auch B."/>
            <person name="Kono T."/>
            <person name="Mallez S."/>
            <person name="Zhang Y."/>
            <person name="Obille A."/>
            <person name="Becker A."/>
            <person name="Abrahante J.E."/>
            <person name="Garbe J."/>
            <person name="Badalamenti J.P."/>
            <person name="Herman A."/>
            <person name="Mangelson H."/>
            <person name="Liachko I."/>
            <person name="Sullivan S."/>
            <person name="Sone E.D."/>
            <person name="Koren S."/>
            <person name="Silverstein K.A.T."/>
            <person name="Beckman K.B."/>
            <person name="Gohl D.M."/>
        </authorList>
    </citation>
    <scope>NUCLEOTIDE SEQUENCE</scope>
    <source>
        <strain evidence="1">Duluth1</strain>
        <tissue evidence="1">Whole animal</tissue>
    </source>
</reference>
<accession>A0A9D4HDW0</accession>
<name>A0A9D4HDW0_DREPO</name>
<protein>
    <submittedName>
        <fullName evidence="1">Uncharacterized protein</fullName>
    </submittedName>
</protein>
<proteinExistence type="predicted"/>
<dbReference type="EMBL" id="JAIWYP010000013">
    <property type="protein sequence ID" value="KAH3715862.1"/>
    <property type="molecule type" value="Genomic_DNA"/>
</dbReference>
<evidence type="ECO:0000313" key="1">
    <source>
        <dbReference type="EMBL" id="KAH3715862.1"/>
    </source>
</evidence>
<evidence type="ECO:0000313" key="2">
    <source>
        <dbReference type="Proteomes" id="UP000828390"/>
    </source>
</evidence>
<comment type="caution">
    <text evidence="1">The sequence shown here is derived from an EMBL/GenBank/DDBJ whole genome shotgun (WGS) entry which is preliminary data.</text>
</comment>
<organism evidence="1 2">
    <name type="scientific">Dreissena polymorpha</name>
    <name type="common">Zebra mussel</name>
    <name type="synonym">Mytilus polymorpha</name>
    <dbReference type="NCBI Taxonomy" id="45954"/>
    <lineage>
        <taxon>Eukaryota</taxon>
        <taxon>Metazoa</taxon>
        <taxon>Spiralia</taxon>
        <taxon>Lophotrochozoa</taxon>
        <taxon>Mollusca</taxon>
        <taxon>Bivalvia</taxon>
        <taxon>Autobranchia</taxon>
        <taxon>Heteroconchia</taxon>
        <taxon>Euheterodonta</taxon>
        <taxon>Imparidentia</taxon>
        <taxon>Neoheterodontei</taxon>
        <taxon>Myida</taxon>
        <taxon>Dreissenoidea</taxon>
        <taxon>Dreissenidae</taxon>
        <taxon>Dreissena</taxon>
    </lineage>
</organism>
<reference evidence="1" key="2">
    <citation type="submission" date="2020-11" db="EMBL/GenBank/DDBJ databases">
        <authorList>
            <person name="McCartney M.A."/>
            <person name="Auch B."/>
            <person name="Kono T."/>
            <person name="Mallez S."/>
            <person name="Becker A."/>
            <person name="Gohl D.M."/>
            <person name="Silverstein K.A.T."/>
            <person name="Koren S."/>
            <person name="Bechman K.B."/>
            <person name="Herman A."/>
            <person name="Abrahante J.E."/>
            <person name="Garbe J."/>
        </authorList>
    </citation>
    <scope>NUCLEOTIDE SEQUENCE</scope>
    <source>
        <strain evidence="1">Duluth1</strain>
        <tissue evidence="1">Whole animal</tissue>
    </source>
</reference>
<sequence length="73" mass="7960">MIQKISLQVCCLLLRVIHPRVGMTALSHFPSSFSSDCLNADLPPCALENSLAQRVEPVNSFKPSPLSSFEGCK</sequence>
<dbReference type="AlphaFoldDB" id="A0A9D4HDW0"/>
<gene>
    <name evidence="1" type="ORF">DPMN_058576</name>
</gene>
<dbReference type="Proteomes" id="UP000828390">
    <property type="component" value="Unassembled WGS sequence"/>
</dbReference>
<keyword evidence="2" id="KW-1185">Reference proteome</keyword>